<dbReference type="RefSeq" id="WP_055207806.1">
    <property type="nucleotide sequence ID" value="NZ_CZBO01000003.1"/>
</dbReference>
<dbReference type="Gene3D" id="3.30.70.100">
    <property type="match status" value="1"/>
</dbReference>
<proteinExistence type="predicted"/>
<dbReference type="InterPro" id="IPR036163">
    <property type="entry name" value="HMA_dom_sf"/>
</dbReference>
<accession>A0A174TTA5</accession>
<organism evidence="2 3">
    <name type="scientific">Clostridium baratii</name>
    <dbReference type="NCBI Taxonomy" id="1561"/>
    <lineage>
        <taxon>Bacteria</taxon>
        <taxon>Bacillati</taxon>
        <taxon>Bacillota</taxon>
        <taxon>Clostridia</taxon>
        <taxon>Eubacteriales</taxon>
        <taxon>Clostridiaceae</taxon>
        <taxon>Clostridium</taxon>
    </lineage>
</organism>
<dbReference type="AlphaFoldDB" id="A0A174TTA5"/>
<dbReference type="SUPFAM" id="SSF55008">
    <property type="entry name" value="HMA, heavy metal-associated domain"/>
    <property type="match status" value="1"/>
</dbReference>
<feature type="domain" description="HMA" evidence="1">
    <location>
        <begin position="2"/>
        <end position="67"/>
    </location>
</feature>
<protein>
    <submittedName>
        <fullName evidence="2">Heavy metal transport/detoxification protein</fullName>
    </submittedName>
</protein>
<dbReference type="PROSITE" id="PS50846">
    <property type="entry name" value="HMA_2"/>
    <property type="match status" value="1"/>
</dbReference>
<dbReference type="EMBL" id="CZBO01000003">
    <property type="protein sequence ID" value="CUQ11108.1"/>
    <property type="molecule type" value="Genomic_DNA"/>
</dbReference>
<evidence type="ECO:0000259" key="1">
    <source>
        <dbReference type="PROSITE" id="PS50846"/>
    </source>
</evidence>
<evidence type="ECO:0000313" key="2">
    <source>
        <dbReference type="EMBL" id="CUQ11108.1"/>
    </source>
</evidence>
<dbReference type="Pfam" id="PF00403">
    <property type="entry name" value="HMA"/>
    <property type="match status" value="1"/>
</dbReference>
<dbReference type="CDD" id="cd00371">
    <property type="entry name" value="HMA"/>
    <property type="match status" value="1"/>
</dbReference>
<evidence type="ECO:0000313" key="3">
    <source>
        <dbReference type="Proteomes" id="UP000095563"/>
    </source>
</evidence>
<gene>
    <name evidence="2" type="ORF">ERS852568_01948</name>
</gene>
<dbReference type="InterPro" id="IPR006121">
    <property type="entry name" value="HMA_dom"/>
</dbReference>
<sequence length="68" mass="7572">MNREHYIVNGLVNETVKTQMKNSLEKIDGVNNVCIDLGRGSVEVIYSDPATKSEIENCIEKTGHHIEG</sequence>
<dbReference type="Proteomes" id="UP000095563">
    <property type="component" value="Unassembled WGS sequence"/>
</dbReference>
<reference evidence="2 3" key="1">
    <citation type="submission" date="2015-09" db="EMBL/GenBank/DDBJ databases">
        <authorList>
            <consortium name="Pathogen Informatics"/>
        </authorList>
    </citation>
    <scope>NUCLEOTIDE SEQUENCE [LARGE SCALE GENOMIC DNA]</scope>
    <source>
        <strain evidence="2 3">2789STDY5834956</strain>
    </source>
</reference>
<name>A0A174TTA5_9CLOT</name>
<dbReference type="GO" id="GO:0046872">
    <property type="term" value="F:metal ion binding"/>
    <property type="evidence" value="ECO:0007669"/>
    <property type="project" value="InterPro"/>
</dbReference>